<sequence length="184" mass="20753">MWTWPRAVDKWIDIELAREEEVDGRTYPSALRSSPVPPCLASLSPHRSPASPPSSSRPPQASDECIKLIVDSFPFHSLHSRRHTLGLAWCRSGTDQSGFGSRRLIRSALPPALAGLLPHLHQVNSRILGEKGRWAFLRDMQLLGHIQSKNKLSLLLSADSIYKHRGILSWETKKLYMLTSNWTL</sequence>
<keyword evidence="3" id="KW-1185">Reference proteome</keyword>
<organism evidence="2 3">
    <name type="scientific">Ensete ventricosum</name>
    <name type="common">Abyssinian banana</name>
    <name type="synonym">Musa ensete</name>
    <dbReference type="NCBI Taxonomy" id="4639"/>
    <lineage>
        <taxon>Eukaryota</taxon>
        <taxon>Viridiplantae</taxon>
        <taxon>Streptophyta</taxon>
        <taxon>Embryophyta</taxon>
        <taxon>Tracheophyta</taxon>
        <taxon>Spermatophyta</taxon>
        <taxon>Magnoliopsida</taxon>
        <taxon>Liliopsida</taxon>
        <taxon>Zingiberales</taxon>
        <taxon>Musaceae</taxon>
        <taxon>Ensete</taxon>
    </lineage>
</organism>
<evidence type="ECO:0000313" key="3">
    <source>
        <dbReference type="Proteomes" id="UP001222027"/>
    </source>
</evidence>
<feature type="region of interest" description="Disordered" evidence="1">
    <location>
        <begin position="24"/>
        <end position="61"/>
    </location>
</feature>
<accession>A0AAV8RA66</accession>
<dbReference type="AlphaFoldDB" id="A0AAV8RA66"/>
<evidence type="ECO:0000313" key="2">
    <source>
        <dbReference type="EMBL" id="KAJ8498634.1"/>
    </source>
</evidence>
<dbReference type="Proteomes" id="UP001222027">
    <property type="component" value="Unassembled WGS sequence"/>
</dbReference>
<dbReference type="EMBL" id="JAQQAF010000003">
    <property type="protein sequence ID" value="KAJ8498634.1"/>
    <property type="molecule type" value="Genomic_DNA"/>
</dbReference>
<proteinExistence type="predicted"/>
<gene>
    <name evidence="2" type="ORF">OPV22_009186</name>
</gene>
<feature type="compositionally biased region" description="Low complexity" evidence="1">
    <location>
        <begin position="40"/>
        <end position="49"/>
    </location>
</feature>
<name>A0AAV8RA66_ENSVE</name>
<comment type="caution">
    <text evidence="2">The sequence shown here is derived from an EMBL/GenBank/DDBJ whole genome shotgun (WGS) entry which is preliminary data.</text>
</comment>
<reference evidence="2 3" key="1">
    <citation type="submission" date="2022-12" db="EMBL/GenBank/DDBJ databases">
        <title>Chromosome-scale assembly of the Ensete ventricosum genome.</title>
        <authorList>
            <person name="Dussert Y."/>
            <person name="Stocks J."/>
            <person name="Wendawek A."/>
            <person name="Woldeyes F."/>
            <person name="Nichols R.A."/>
            <person name="Borrell J.S."/>
        </authorList>
    </citation>
    <scope>NUCLEOTIDE SEQUENCE [LARGE SCALE GENOMIC DNA]</scope>
    <source>
        <strain evidence="3">cv. Maze</strain>
        <tissue evidence="2">Seeds</tissue>
    </source>
</reference>
<protein>
    <submittedName>
        <fullName evidence="2">Uncharacterized protein</fullName>
    </submittedName>
</protein>
<evidence type="ECO:0000256" key="1">
    <source>
        <dbReference type="SAM" id="MobiDB-lite"/>
    </source>
</evidence>